<evidence type="ECO:0000313" key="4">
    <source>
        <dbReference type="EMBL" id="EHI55983.1"/>
    </source>
</evidence>
<dbReference type="eggNOG" id="COG0300">
    <property type="taxonomic scope" value="Bacteria"/>
</dbReference>
<dbReference type="EMBL" id="ACZL01000014">
    <property type="protein sequence ID" value="EHI55983.1"/>
    <property type="molecule type" value="Genomic_DNA"/>
</dbReference>
<evidence type="ECO:0000256" key="1">
    <source>
        <dbReference type="ARBA" id="ARBA00006484"/>
    </source>
</evidence>
<dbReference type="InterPro" id="IPR020904">
    <property type="entry name" value="Sc_DH/Rdtase_CS"/>
</dbReference>
<dbReference type="InterPro" id="IPR002347">
    <property type="entry name" value="SDR_fam"/>
</dbReference>
<reference evidence="4 5" key="1">
    <citation type="submission" date="2011-08" db="EMBL/GenBank/DDBJ databases">
        <title>The Genome Sequence of Johnsonella ignava ATCC 51276.</title>
        <authorList>
            <consortium name="The Broad Institute Genome Sequencing Platform"/>
            <person name="Earl A."/>
            <person name="Ward D."/>
            <person name="Feldgarden M."/>
            <person name="Gevers D."/>
            <person name="Izard J."/>
            <person name="Blanton J.M."/>
            <person name="Baranova O.V."/>
            <person name="Dewhirst F.E."/>
            <person name="Young S.K."/>
            <person name="Zeng Q."/>
            <person name="Gargeya S."/>
            <person name="Fitzgerald M."/>
            <person name="Haas B."/>
            <person name="Abouelleil A."/>
            <person name="Alvarado L."/>
            <person name="Arachchi H.M."/>
            <person name="Berlin A."/>
            <person name="Brown A."/>
            <person name="Chapman S.B."/>
            <person name="Chen Z."/>
            <person name="Dunbar C."/>
            <person name="Freedman E."/>
            <person name="Gearin G."/>
            <person name="Gellesch M."/>
            <person name="Goldberg J."/>
            <person name="Griggs A."/>
            <person name="Gujja S."/>
            <person name="Heiman D."/>
            <person name="Howarth C."/>
            <person name="Larson L."/>
            <person name="Lui A."/>
            <person name="MacDonald P.J.P."/>
            <person name="Montmayeur A."/>
            <person name="Murphy C."/>
            <person name="Neiman D."/>
            <person name="Pearson M."/>
            <person name="Priest M."/>
            <person name="Roberts A."/>
            <person name="Saif S."/>
            <person name="Shea T."/>
            <person name="Shenoy N."/>
            <person name="Sisk P."/>
            <person name="Stolte C."/>
            <person name="Sykes S."/>
            <person name="Wortman J."/>
            <person name="Nusbaum C."/>
            <person name="Birren B."/>
        </authorList>
    </citation>
    <scope>NUCLEOTIDE SEQUENCE [LARGE SCALE GENOMIC DNA]</scope>
    <source>
        <strain evidence="4 5">ATCC 51276</strain>
    </source>
</reference>
<gene>
    <name evidence="4" type="ORF">HMPREF9333_00765</name>
</gene>
<keyword evidence="5" id="KW-1185">Reference proteome</keyword>
<evidence type="ECO:0008006" key="6">
    <source>
        <dbReference type="Google" id="ProtNLM"/>
    </source>
</evidence>
<dbReference type="InterPro" id="IPR036291">
    <property type="entry name" value="NAD(P)-bd_dom_sf"/>
</dbReference>
<comment type="caution">
    <text evidence="4">The sequence shown here is derived from an EMBL/GenBank/DDBJ whole genome shotgun (WGS) entry which is preliminary data.</text>
</comment>
<dbReference type="PRINTS" id="PR00081">
    <property type="entry name" value="GDHRDH"/>
</dbReference>
<proteinExistence type="inferred from homology"/>
<dbReference type="Pfam" id="PF00106">
    <property type="entry name" value="adh_short"/>
    <property type="match status" value="1"/>
</dbReference>
<organism evidence="4 5">
    <name type="scientific">Johnsonella ignava ATCC 51276</name>
    <dbReference type="NCBI Taxonomy" id="679200"/>
    <lineage>
        <taxon>Bacteria</taxon>
        <taxon>Bacillati</taxon>
        <taxon>Bacillota</taxon>
        <taxon>Clostridia</taxon>
        <taxon>Lachnospirales</taxon>
        <taxon>Lachnospiraceae</taxon>
        <taxon>Johnsonella</taxon>
    </lineage>
</organism>
<dbReference type="SUPFAM" id="SSF51735">
    <property type="entry name" value="NAD(P)-binding Rossmann-fold domains"/>
    <property type="match status" value="1"/>
</dbReference>
<dbReference type="OrthoDB" id="9808814at2"/>
<dbReference type="Gene3D" id="3.40.50.720">
    <property type="entry name" value="NAD(P)-binding Rossmann-like Domain"/>
    <property type="match status" value="1"/>
</dbReference>
<protein>
    <recommendedName>
        <fullName evidence="6">Oxidoreductase</fullName>
    </recommendedName>
</protein>
<dbReference type="RefSeq" id="WP_005539959.1">
    <property type="nucleotide sequence ID" value="NZ_JH378830.1"/>
</dbReference>
<dbReference type="CDD" id="cd05233">
    <property type="entry name" value="SDR_c"/>
    <property type="match status" value="1"/>
</dbReference>
<dbReference type="PANTHER" id="PTHR43391:SF14">
    <property type="entry name" value="DEHYDROGENASE_REDUCTASE SDR FAMILY PROTEIN 7-LIKE"/>
    <property type="match status" value="1"/>
</dbReference>
<evidence type="ECO:0000256" key="2">
    <source>
        <dbReference type="ARBA" id="ARBA00022857"/>
    </source>
</evidence>
<keyword evidence="3" id="KW-0560">Oxidoreductase</keyword>
<dbReference type="PANTHER" id="PTHR43391">
    <property type="entry name" value="RETINOL DEHYDROGENASE-RELATED"/>
    <property type="match status" value="1"/>
</dbReference>
<dbReference type="STRING" id="679200.HMPREF9333_00765"/>
<dbReference type="HOGENOM" id="CLU_010194_2_1_9"/>
<sequence length="252" mass="28192">MNIAVITGASSGMGLQFALKLNSLDKDIDEFWLIARRKKRLEILSRKLGSKTRIFALDLEKTASIEELQKDLKNNNPKIKYLVNAAGFGIIGDVGEYDMRIEAEMLDLNVRGVTLLTNICLKYMSEGSSIFMLASAAAFMPQPGFAVYAASKAYVLSYSRALSNELKKRKINVIAVCPGPVSTEFFKKAEKKHSMAFYKKIFMADARAVVSRAISDSLLRRSVSVYGFGMNIFRFCTKLMPHGFLMKIIKLK</sequence>
<name>G5GGS5_9FIRM</name>
<dbReference type="GO" id="GO:0016491">
    <property type="term" value="F:oxidoreductase activity"/>
    <property type="evidence" value="ECO:0007669"/>
    <property type="project" value="UniProtKB-KW"/>
</dbReference>
<dbReference type="AlphaFoldDB" id="G5GGS5"/>
<evidence type="ECO:0000313" key="5">
    <source>
        <dbReference type="Proteomes" id="UP000003011"/>
    </source>
</evidence>
<keyword evidence="2" id="KW-0521">NADP</keyword>
<accession>G5GGS5</accession>
<evidence type="ECO:0000256" key="3">
    <source>
        <dbReference type="ARBA" id="ARBA00023002"/>
    </source>
</evidence>
<comment type="similarity">
    <text evidence="1">Belongs to the short-chain dehydrogenases/reductases (SDR) family.</text>
</comment>
<dbReference type="GO" id="GO:0005829">
    <property type="term" value="C:cytosol"/>
    <property type="evidence" value="ECO:0007669"/>
    <property type="project" value="TreeGrafter"/>
</dbReference>
<dbReference type="Proteomes" id="UP000003011">
    <property type="component" value="Unassembled WGS sequence"/>
</dbReference>
<dbReference type="PROSITE" id="PS00061">
    <property type="entry name" value="ADH_SHORT"/>
    <property type="match status" value="1"/>
</dbReference>